<accession>A0ABP0W001</accession>
<protein>
    <recommendedName>
        <fullName evidence="4">F-box domain-containing protein</fullName>
    </recommendedName>
</protein>
<keyword evidence="3" id="KW-1185">Reference proteome</keyword>
<organism evidence="2 3">
    <name type="scientific">Sphagnum jensenii</name>
    <dbReference type="NCBI Taxonomy" id="128206"/>
    <lineage>
        <taxon>Eukaryota</taxon>
        <taxon>Viridiplantae</taxon>
        <taxon>Streptophyta</taxon>
        <taxon>Embryophyta</taxon>
        <taxon>Bryophyta</taxon>
        <taxon>Sphagnophytina</taxon>
        <taxon>Sphagnopsida</taxon>
        <taxon>Sphagnales</taxon>
        <taxon>Sphagnaceae</taxon>
        <taxon>Sphagnum</taxon>
    </lineage>
</organism>
<evidence type="ECO:0000313" key="2">
    <source>
        <dbReference type="EMBL" id="CAK9260073.1"/>
    </source>
</evidence>
<proteinExistence type="predicted"/>
<sequence length="478" mass="54805">MYLHAKKKNPNSHSDPVTHVRSHRHWKGSTRGSQTATESGGTEEVGHQERGIERFPVEVIGNILSHIGNVKDVVKASWTCQRWRVALRHHLHTLHTLKQRESYFLPAFEGSRTQELEFLLTDTILQTIHLQNLDIRYWTRFSATAVITWFLHTADSLRHLTYEVPTTTLYVNMLERCTRMRCLESLRLQYTDIRLTTHPTASRFICLLSLSLSELVDVTTLQLQSLVLACVKLESFSLTKTHVTSTDPHWTLNLTSSSLKSLDLGNMSLDSVILEANLLETLRLDYSNFKKFKLVKKVAGLNCLRIDHVRTDNLDLGNDIDCLDLEEIAVKESCSQVCAAIDCVFSKPSSKLRTLEVIRREWNYHHPLNLNLETISCLFPRLDRLGLSVDMVDDSAMVESQLQVSTVFEKLRFLELEDSAICDKFLLVIDGALKRCPNLTRLLVTCDNGSEFECEFMTPFAKLVRQFLHVDIDFKRAF</sequence>
<dbReference type="Proteomes" id="UP001497444">
    <property type="component" value="Chromosome 13"/>
</dbReference>
<reference evidence="2" key="1">
    <citation type="submission" date="2024-02" db="EMBL/GenBank/DDBJ databases">
        <authorList>
            <consortium name="ELIXIR-Norway"/>
            <consortium name="Elixir Norway"/>
        </authorList>
    </citation>
    <scope>NUCLEOTIDE SEQUENCE</scope>
</reference>
<dbReference type="SUPFAM" id="SSF81383">
    <property type="entry name" value="F-box domain"/>
    <property type="match status" value="1"/>
</dbReference>
<feature type="region of interest" description="Disordered" evidence="1">
    <location>
        <begin position="1"/>
        <end position="48"/>
    </location>
</feature>
<gene>
    <name evidence="2" type="ORF">CSSPJE1EN1_LOCUS5551</name>
</gene>
<dbReference type="InterPro" id="IPR032675">
    <property type="entry name" value="LRR_dom_sf"/>
</dbReference>
<evidence type="ECO:0000256" key="1">
    <source>
        <dbReference type="SAM" id="MobiDB-lite"/>
    </source>
</evidence>
<dbReference type="EMBL" id="OZ020108">
    <property type="protein sequence ID" value="CAK9260073.1"/>
    <property type="molecule type" value="Genomic_DNA"/>
</dbReference>
<dbReference type="Gene3D" id="3.80.10.10">
    <property type="entry name" value="Ribonuclease Inhibitor"/>
    <property type="match status" value="1"/>
</dbReference>
<feature type="compositionally biased region" description="Basic residues" evidence="1">
    <location>
        <begin position="1"/>
        <end position="10"/>
    </location>
</feature>
<dbReference type="InterPro" id="IPR036047">
    <property type="entry name" value="F-box-like_dom_sf"/>
</dbReference>
<dbReference type="SUPFAM" id="SSF52047">
    <property type="entry name" value="RNI-like"/>
    <property type="match status" value="1"/>
</dbReference>
<evidence type="ECO:0008006" key="4">
    <source>
        <dbReference type="Google" id="ProtNLM"/>
    </source>
</evidence>
<evidence type="ECO:0000313" key="3">
    <source>
        <dbReference type="Proteomes" id="UP001497444"/>
    </source>
</evidence>
<feature type="compositionally biased region" description="Polar residues" evidence="1">
    <location>
        <begin position="30"/>
        <end position="40"/>
    </location>
</feature>
<name>A0ABP0W001_9BRYO</name>